<evidence type="ECO:0000256" key="2">
    <source>
        <dbReference type="ARBA" id="ARBA00023002"/>
    </source>
</evidence>
<dbReference type="Gene3D" id="3.30.360.10">
    <property type="entry name" value="Dihydrodipicolinate Reductase, domain 2"/>
    <property type="match status" value="1"/>
</dbReference>
<dbReference type="GO" id="GO:0016491">
    <property type="term" value="F:oxidoreductase activity"/>
    <property type="evidence" value="ECO:0007669"/>
    <property type="project" value="UniProtKB-KW"/>
</dbReference>
<dbReference type="InterPro" id="IPR055170">
    <property type="entry name" value="GFO_IDH_MocA-like_dom"/>
</dbReference>
<dbReference type="Pfam" id="PF22725">
    <property type="entry name" value="GFO_IDH_MocA_C3"/>
    <property type="match status" value="1"/>
</dbReference>
<accession>A0A839TX53</accession>
<comment type="similarity">
    <text evidence="1">Belongs to the Gfo/Idh/MocA family.</text>
</comment>
<dbReference type="PANTHER" id="PTHR22604">
    <property type="entry name" value="OXIDOREDUCTASES"/>
    <property type="match status" value="1"/>
</dbReference>
<sequence length="326" mass="35544">MPKTIKWGILGTGWIASQFTKDLAFAENGEAAAVGSRTLDSASRFAADYGIGKAYGSYEELANDPDIDAIYVATPHPAHKENVLLCLKAGKAVLCEKPFTVNASELEEAVSYAKENKVFLMEGMWTRFLPVIRKVREWLDEGRIGEVQLVKADFGFRAGVNPEGRLFNPSLGGGALLDAGIYPVSFASMIFGAEPEEVSSTAQIGSTGVDEQFSLLLSYGSGKTAQLNGAIRLNMDNEACIYGTEGYIRIPSFLNATRAALYVNGSEEIFEDDRTSLGYAFEAEEVARCLAEGRTESSVIPLEESVAIMKLLDRIRGQWGLRYPFE</sequence>
<comment type="caution">
    <text evidence="5">The sequence shown here is derived from an EMBL/GenBank/DDBJ whole genome shotgun (WGS) entry which is preliminary data.</text>
</comment>
<gene>
    <name evidence="5" type="ORF">FHS19_006158</name>
</gene>
<dbReference type="InterPro" id="IPR050984">
    <property type="entry name" value="Gfo/Idh/MocA_domain"/>
</dbReference>
<evidence type="ECO:0000259" key="3">
    <source>
        <dbReference type="Pfam" id="PF01408"/>
    </source>
</evidence>
<name>A0A839TX53_9BACL</name>
<dbReference type="SUPFAM" id="SSF51735">
    <property type="entry name" value="NAD(P)-binding Rossmann-fold domains"/>
    <property type="match status" value="1"/>
</dbReference>
<proteinExistence type="inferred from homology"/>
<dbReference type="SUPFAM" id="SSF55347">
    <property type="entry name" value="Glyceraldehyde-3-phosphate dehydrogenase-like, C-terminal domain"/>
    <property type="match status" value="1"/>
</dbReference>
<organism evidence="5 6">
    <name type="scientific">Paenibacillus rhizosphaerae</name>
    <dbReference type="NCBI Taxonomy" id="297318"/>
    <lineage>
        <taxon>Bacteria</taxon>
        <taxon>Bacillati</taxon>
        <taxon>Bacillota</taxon>
        <taxon>Bacilli</taxon>
        <taxon>Bacillales</taxon>
        <taxon>Paenibacillaceae</taxon>
        <taxon>Paenibacillus</taxon>
    </lineage>
</organism>
<evidence type="ECO:0000259" key="4">
    <source>
        <dbReference type="Pfam" id="PF22725"/>
    </source>
</evidence>
<evidence type="ECO:0000313" key="6">
    <source>
        <dbReference type="Proteomes" id="UP000517523"/>
    </source>
</evidence>
<evidence type="ECO:0000256" key="1">
    <source>
        <dbReference type="ARBA" id="ARBA00010928"/>
    </source>
</evidence>
<dbReference type="Proteomes" id="UP000517523">
    <property type="component" value="Unassembled WGS sequence"/>
</dbReference>
<dbReference type="InterPro" id="IPR000683">
    <property type="entry name" value="Gfo/Idh/MocA-like_OxRdtase_N"/>
</dbReference>
<dbReference type="GO" id="GO:0000166">
    <property type="term" value="F:nucleotide binding"/>
    <property type="evidence" value="ECO:0007669"/>
    <property type="project" value="InterPro"/>
</dbReference>
<dbReference type="Gene3D" id="3.40.50.720">
    <property type="entry name" value="NAD(P)-binding Rossmann-like Domain"/>
    <property type="match status" value="1"/>
</dbReference>
<dbReference type="RefSeq" id="WP_183586382.1">
    <property type="nucleotide sequence ID" value="NZ_JACHXJ010000007.1"/>
</dbReference>
<dbReference type="InterPro" id="IPR036291">
    <property type="entry name" value="NAD(P)-bd_dom_sf"/>
</dbReference>
<protein>
    <submittedName>
        <fullName evidence="5">Putative dehydrogenase</fullName>
    </submittedName>
</protein>
<feature type="domain" description="Gfo/Idh/MocA-like oxidoreductase N-terminal" evidence="3">
    <location>
        <begin position="5"/>
        <end position="123"/>
    </location>
</feature>
<feature type="domain" description="GFO/IDH/MocA-like oxidoreductase" evidence="4">
    <location>
        <begin position="132"/>
        <end position="249"/>
    </location>
</feature>
<dbReference type="AlphaFoldDB" id="A0A839TX53"/>
<dbReference type="PANTHER" id="PTHR22604:SF105">
    <property type="entry name" value="TRANS-1,2-DIHYDROBENZENE-1,2-DIOL DEHYDROGENASE"/>
    <property type="match status" value="1"/>
</dbReference>
<dbReference type="EMBL" id="JACHXJ010000007">
    <property type="protein sequence ID" value="MBB3131435.1"/>
    <property type="molecule type" value="Genomic_DNA"/>
</dbReference>
<reference evidence="5 6" key="1">
    <citation type="submission" date="2020-08" db="EMBL/GenBank/DDBJ databases">
        <title>Genomic Encyclopedia of Type Strains, Phase III (KMG-III): the genomes of soil and plant-associated and newly described type strains.</title>
        <authorList>
            <person name="Whitman W."/>
        </authorList>
    </citation>
    <scope>NUCLEOTIDE SEQUENCE [LARGE SCALE GENOMIC DNA]</scope>
    <source>
        <strain evidence="5 6">CECT 5831</strain>
    </source>
</reference>
<keyword evidence="2" id="KW-0560">Oxidoreductase</keyword>
<evidence type="ECO:0000313" key="5">
    <source>
        <dbReference type="EMBL" id="MBB3131435.1"/>
    </source>
</evidence>
<dbReference type="Pfam" id="PF01408">
    <property type="entry name" value="GFO_IDH_MocA"/>
    <property type="match status" value="1"/>
</dbReference>